<feature type="chain" id="PRO_5038889087" description="Ig-like domain repeat protein" evidence="2">
    <location>
        <begin position="23"/>
        <end position="667"/>
    </location>
</feature>
<dbReference type="Proteomes" id="UP000630936">
    <property type="component" value="Unassembled WGS sequence"/>
</dbReference>
<organism evidence="3 4">
    <name type="scientific">Streptomyces inusitatus</name>
    <dbReference type="NCBI Taxonomy" id="68221"/>
    <lineage>
        <taxon>Bacteria</taxon>
        <taxon>Bacillati</taxon>
        <taxon>Actinomycetota</taxon>
        <taxon>Actinomycetes</taxon>
        <taxon>Kitasatosporales</taxon>
        <taxon>Streptomycetaceae</taxon>
        <taxon>Streptomyces</taxon>
    </lineage>
</organism>
<evidence type="ECO:0000256" key="1">
    <source>
        <dbReference type="SAM" id="MobiDB-lite"/>
    </source>
</evidence>
<evidence type="ECO:0000313" key="3">
    <source>
        <dbReference type="EMBL" id="GGZ38180.1"/>
    </source>
</evidence>
<dbReference type="InterPro" id="IPR015943">
    <property type="entry name" value="WD40/YVTN_repeat-like_dom_sf"/>
</dbReference>
<gene>
    <name evidence="3" type="ORF">GCM10010387_35300</name>
</gene>
<dbReference type="Gene3D" id="2.130.10.10">
    <property type="entry name" value="YVTN repeat-like/Quinoprotein amine dehydrogenase"/>
    <property type="match status" value="2"/>
</dbReference>
<reference evidence="3" key="2">
    <citation type="submission" date="2020-09" db="EMBL/GenBank/DDBJ databases">
        <authorList>
            <person name="Sun Q."/>
            <person name="Ohkuma M."/>
        </authorList>
    </citation>
    <scope>NUCLEOTIDE SEQUENCE</scope>
    <source>
        <strain evidence="3">JCM 4988</strain>
    </source>
</reference>
<protein>
    <recommendedName>
        <fullName evidence="5">Ig-like domain repeat protein</fullName>
    </recommendedName>
</protein>
<sequence length="667" mass="69594">MRRRTISTATALAVLFSSAALVGGTAGTASASASADPLAVLPISSVSDILVSDTHKRIFIASPSDGTVTVTDFSGTVVNTVRGVNQVQDLAISDDSKLVFASAAGENSIVSIEAETGAKKDMHYLYDRTPGSLAYADGKVWFGYKYRHGGGNFGYLKLSGPQAGTAYDLDPGAGYTNAELAASPGRTGKLAVAGTSPNSSSGETLKVFDVSGGAVRTVAAQPAPGALTEMAFTPDGSHLITAQRTGGHQIRRTSDLVRTGAHSTTGPAVAVAVRADGTVAAGTDSPEGPDIHVFLPGRTEPVRRYDLPGREAGSPPDTLGTGALAWEPGGGRLFAVSRDNSTGEHNLRVLADLALSFPELTVDAPAKSSRATELTVTGALTAGVPLPAGTEVSVTRTDAESPKGVPVGRAKVNANGSFSLRDTPQSGGPVTYRVSYAGGPAHHPASGSDTVEVSRWTPGLSVTQSKKVYAYGSTVEFTARLGRTHKNRTLKLYADPAGPDRARELLVSGRVNADGELSATTRLTRDTVVTAVYDGDSRSAPRTAGTSVGTQVKVVTAASGHDRTGKLDGVTYHYFKRSKNPLFTTTMTAHKDRAQRLSLELNRKGQWLDLSAEDFLLDSAGVSRVKLEGPHKAGDRMRVRSSYLRGESGDSLNTTTHGAWTYFTFTG</sequence>
<dbReference type="InterPro" id="IPR011044">
    <property type="entry name" value="Quino_amine_DH_bsu"/>
</dbReference>
<comment type="caution">
    <text evidence="3">The sequence shown here is derived from an EMBL/GenBank/DDBJ whole genome shotgun (WGS) entry which is preliminary data.</text>
</comment>
<dbReference type="EMBL" id="BMWG01000010">
    <property type="protein sequence ID" value="GGZ38180.1"/>
    <property type="molecule type" value="Genomic_DNA"/>
</dbReference>
<feature type="region of interest" description="Disordered" evidence="1">
    <location>
        <begin position="391"/>
        <end position="410"/>
    </location>
</feature>
<keyword evidence="2" id="KW-0732">Signal</keyword>
<feature type="signal peptide" evidence="2">
    <location>
        <begin position="1"/>
        <end position="22"/>
    </location>
</feature>
<evidence type="ECO:0008006" key="5">
    <source>
        <dbReference type="Google" id="ProtNLM"/>
    </source>
</evidence>
<name>A0A918UWH5_9ACTN</name>
<dbReference type="RefSeq" id="WP_190124063.1">
    <property type="nucleotide sequence ID" value="NZ_BMWG01000010.1"/>
</dbReference>
<evidence type="ECO:0000313" key="4">
    <source>
        <dbReference type="Proteomes" id="UP000630936"/>
    </source>
</evidence>
<proteinExistence type="predicted"/>
<accession>A0A918UWH5</accession>
<dbReference type="SUPFAM" id="SSF50969">
    <property type="entry name" value="YVTN repeat-like/Quinoprotein amine dehydrogenase"/>
    <property type="match status" value="1"/>
</dbReference>
<evidence type="ECO:0000256" key="2">
    <source>
        <dbReference type="SAM" id="SignalP"/>
    </source>
</evidence>
<reference evidence="3" key="1">
    <citation type="journal article" date="2014" name="Int. J. Syst. Evol. Microbiol.">
        <title>Complete genome sequence of Corynebacterium casei LMG S-19264T (=DSM 44701T), isolated from a smear-ripened cheese.</title>
        <authorList>
            <consortium name="US DOE Joint Genome Institute (JGI-PGF)"/>
            <person name="Walter F."/>
            <person name="Albersmeier A."/>
            <person name="Kalinowski J."/>
            <person name="Ruckert C."/>
        </authorList>
    </citation>
    <scope>NUCLEOTIDE SEQUENCE</scope>
    <source>
        <strain evidence="3">JCM 4988</strain>
    </source>
</reference>
<keyword evidence="4" id="KW-1185">Reference proteome</keyword>
<dbReference type="AlphaFoldDB" id="A0A918UWH5"/>